<feature type="domain" description="ABC transmembrane type-1" evidence="8">
    <location>
        <begin position="54"/>
        <end position="234"/>
    </location>
</feature>
<keyword evidence="6 7" id="KW-0472">Membrane</keyword>
<name>A0A5K7ZBJ2_9BACT</name>
<evidence type="ECO:0000256" key="5">
    <source>
        <dbReference type="ARBA" id="ARBA00022989"/>
    </source>
</evidence>
<feature type="transmembrane region" description="Helical" evidence="7">
    <location>
        <begin position="172"/>
        <end position="194"/>
    </location>
</feature>
<gene>
    <name evidence="9" type="ORF">DSCW_58850</name>
</gene>
<dbReference type="InterPro" id="IPR000515">
    <property type="entry name" value="MetI-like"/>
</dbReference>
<dbReference type="EMBL" id="AP021875">
    <property type="protein sequence ID" value="BBO78468.1"/>
    <property type="molecule type" value="Genomic_DNA"/>
</dbReference>
<comment type="subcellular location">
    <subcellularLocation>
        <location evidence="1 7">Cell membrane</location>
        <topology evidence="1 7">Multi-pass membrane protein</topology>
    </subcellularLocation>
</comment>
<sequence>MKPSWLVPISILTALVGLWEIGSRISGLPAFILPAPSQILRVSVVHAPQLLPHAGVTLLEIVAGIALALAVAVPLAVVMFARPSLEKALAPFLVASQAIPVFALAPLLVVWLGYGIASKVLMAAVIIFFPITVSLLEGFKSCDHAYRVLFRLMGASFWQALRRLYWPWALPYFFSGLRVGVSVATIGAIIGEWVGAQQGLGYLMIQSNARLKTDWVFAAILWLSLMGLALWHAVGWLEHRYLAWKAPSDQSSLGGTI</sequence>
<dbReference type="PANTHER" id="PTHR30151">
    <property type="entry name" value="ALKANE SULFONATE ABC TRANSPORTER-RELATED, MEMBRANE SUBUNIT"/>
    <property type="match status" value="1"/>
</dbReference>
<accession>A0A5K7ZBJ2</accession>
<dbReference type="Pfam" id="PF00528">
    <property type="entry name" value="BPD_transp_1"/>
    <property type="match status" value="1"/>
</dbReference>
<dbReference type="GO" id="GO:0055085">
    <property type="term" value="P:transmembrane transport"/>
    <property type="evidence" value="ECO:0007669"/>
    <property type="project" value="InterPro"/>
</dbReference>
<dbReference type="CDD" id="cd06261">
    <property type="entry name" value="TM_PBP2"/>
    <property type="match status" value="1"/>
</dbReference>
<evidence type="ECO:0000256" key="4">
    <source>
        <dbReference type="ARBA" id="ARBA00022692"/>
    </source>
</evidence>
<dbReference type="Proteomes" id="UP000427769">
    <property type="component" value="Chromosome"/>
</dbReference>
<proteinExistence type="inferred from homology"/>
<evidence type="ECO:0000256" key="7">
    <source>
        <dbReference type="RuleBase" id="RU363032"/>
    </source>
</evidence>
<evidence type="ECO:0000259" key="8">
    <source>
        <dbReference type="PROSITE" id="PS50928"/>
    </source>
</evidence>
<protein>
    <submittedName>
        <fullName evidence="9">ABC transporter permease</fullName>
    </submittedName>
</protein>
<feature type="transmembrane region" description="Helical" evidence="7">
    <location>
        <begin position="58"/>
        <end position="80"/>
    </location>
</feature>
<dbReference type="KEGG" id="dwd:DSCW_58850"/>
<feature type="transmembrane region" description="Helical" evidence="7">
    <location>
        <begin position="92"/>
        <end position="114"/>
    </location>
</feature>
<keyword evidence="5 7" id="KW-1133">Transmembrane helix</keyword>
<keyword evidence="10" id="KW-1185">Reference proteome</keyword>
<dbReference type="AlphaFoldDB" id="A0A5K7ZBJ2"/>
<dbReference type="PROSITE" id="PS50928">
    <property type="entry name" value="ABC_TM1"/>
    <property type="match status" value="1"/>
</dbReference>
<comment type="similarity">
    <text evidence="7">Belongs to the binding-protein-dependent transport system permease family.</text>
</comment>
<evidence type="ECO:0000256" key="2">
    <source>
        <dbReference type="ARBA" id="ARBA00022448"/>
    </source>
</evidence>
<dbReference type="RefSeq" id="WP_155307100.1">
    <property type="nucleotide sequence ID" value="NZ_AP021875.1"/>
</dbReference>
<dbReference type="InterPro" id="IPR035906">
    <property type="entry name" value="MetI-like_sf"/>
</dbReference>
<dbReference type="PANTHER" id="PTHR30151:SF20">
    <property type="entry name" value="ABC TRANSPORTER PERMEASE PROTEIN HI_0355-RELATED"/>
    <property type="match status" value="1"/>
</dbReference>
<dbReference type="GO" id="GO:0005886">
    <property type="term" value="C:plasma membrane"/>
    <property type="evidence" value="ECO:0007669"/>
    <property type="project" value="UniProtKB-SubCell"/>
</dbReference>
<organism evidence="9 10">
    <name type="scientific">Desulfosarcina widdelii</name>
    <dbReference type="NCBI Taxonomy" id="947919"/>
    <lineage>
        <taxon>Bacteria</taxon>
        <taxon>Pseudomonadati</taxon>
        <taxon>Thermodesulfobacteriota</taxon>
        <taxon>Desulfobacteria</taxon>
        <taxon>Desulfobacterales</taxon>
        <taxon>Desulfosarcinaceae</taxon>
        <taxon>Desulfosarcina</taxon>
    </lineage>
</organism>
<reference evidence="9 10" key="1">
    <citation type="submission" date="2019-11" db="EMBL/GenBank/DDBJ databases">
        <title>Comparative genomics of hydrocarbon-degrading Desulfosarcina strains.</title>
        <authorList>
            <person name="Watanabe M."/>
            <person name="Kojima H."/>
            <person name="Fukui M."/>
        </authorList>
    </citation>
    <scope>NUCLEOTIDE SEQUENCE [LARGE SCALE GENOMIC DNA]</scope>
    <source>
        <strain evidence="9 10">PP31</strain>
    </source>
</reference>
<feature type="transmembrane region" description="Helical" evidence="7">
    <location>
        <begin position="215"/>
        <end position="234"/>
    </location>
</feature>
<evidence type="ECO:0000313" key="9">
    <source>
        <dbReference type="EMBL" id="BBO78468.1"/>
    </source>
</evidence>
<dbReference type="Gene3D" id="1.10.3720.10">
    <property type="entry name" value="MetI-like"/>
    <property type="match status" value="1"/>
</dbReference>
<keyword evidence="4 7" id="KW-0812">Transmembrane</keyword>
<evidence type="ECO:0000256" key="3">
    <source>
        <dbReference type="ARBA" id="ARBA00022475"/>
    </source>
</evidence>
<evidence type="ECO:0000256" key="1">
    <source>
        <dbReference type="ARBA" id="ARBA00004651"/>
    </source>
</evidence>
<evidence type="ECO:0000313" key="10">
    <source>
        <dbReference type="Proteomes" id="UP000427769"/>
    </source>
</evidence>
<dbReference type="SUPFAM" id="SSF161098">
    <property type="entry name" value="MetI-like"/>
    <property type="match status" value="1"/>
</dbReference>
<dbReference type="OrthoDB" id="5322475at2"/>
<keyword evidence="2 7" id="KW-0813">Transport</keyword>
<keyword evidence="3" id="KW-1003">Cell membrane</keyword>
<evidence type="ECO:0000256" key="6">
    <source>
        <dbReference type="ARBA" id="ARBA00023136"/>
    </source>
</evidence>
<feature type="transmembrane region" description="Helical" evidence="7">
    <location>
        <begin position="120"/>
        <end position="136"/>
    </location>
</feature>